<dbReference type="SUPFAM" id="SSF51306">
    <property type="entry name" value="LexA/Signal peptidase"/>
    <property type="match status" value="1"/>
</dbReference>
<gene>
    <name evidence="5" type="ORF">IEI95_015875</name>
</gene>
<dbReference type="PANTHER" id="PTHR40661:SF3">
    <property type="entry name" value="FELS-1 PROPHAGE TRANSCRIPTIONAL REGULATOR"/>
    <property type="match status" value="1"/>
</dbReference>
<dbReference type="PANTHER" id="PTHR40661">
    <property type="match status" value="1"/>
</dbReference>
<dbReference type="InterPro" id="IPR010982">
    <property type="entry name" value="Lambda_DNA-bd_dom_sf"/>
</dbReference>
<evidence type="ECO:0000256" key="1">
    <source>
        <dbReference type="ARBA" id="ARBA00023015"/>
    </source>
</evidence>
<protein>
    <submittedName>
        <fullName evidence="5">LexA family transcriptional regulator</fullName>
    </submittedName>
</protein>
<proteinExistence type="predicted"/>
<dbReference type="RefSeq" id="WP_194416719.1">
    <property type="nucleotide sequence ID" value="NZ_JACXXJ020000005.1"/>
</dbReference>
<keyword evidence="1" id="KW-0805">Transcription regulation</keyword>
<evidence type="ECO:0000259" key="4">
    <source>
        <dbReference type="Pfam" id="PF00717"/>
    </source>
</evidence>
<dbReference type="InterPro" id="IPR036286">
    <property type="entry name" value="LexA/Signal_pep-like_sf"/>
</dbReference>
<evidence type="ECO:0000313" key="5">
    <source>
        <dbReference type="EMBL" id="MBF2715697.1"/>
    </source>
</evidence>
<dbReference type="EMBL" id="JACXXJ020000005">
    <property type="protein sequence ID" value="MBF2715697.1"/>
    <property type="molecule type" value="Genomic_DNA"/>
</dbReference>
<keyword evidence="2" id="KW-0238">DNA-binding</keyword>
<evidence type="ECO:0000256" key="3">
    <source>
        <dbReference type="ARBA" id="ARBA00023163"/>
    </source>
</evidence>
<dbReference type="Gene3D" id="2.10.109.10">
    <property type="entry name" value="Umud Fragment, subunit A"/>
    <property type="match status" value="1"/>
</dbReference>
<accession>A0AAE2UQK5</accession>
<dbReference type="InterPro" id="IPR015927">
    <property type="entry name" value="Peptidase_S24_S26A/B/C"/>
</dbReference>
<sequence>MSFSRNVIMVTKDTERFPHRQRNFFRLTEKQNADSIPLMTESIQQRISKLIQSTGKGPQWVSKEIGLDKETLPKLLRKPDQVPSMRTIAALAKFFDVTEQFIMHGKAGDEVQALKEQDAGQPEVSSVQATTSIPQTMAMDVPVMGTAAGSLVRGAFKLEPGVVDYVRRPPALMGARDIYALYVEGSSMEPQFFPGDLIYLNPHRPARAGDVVVVQSKTSDHIDVEASLGIFLRKTENHVIIGKHNPAKSEVSLPREFVVSIHRVLSVNELLSS</sequence>
<dbReference type="AlphaFoldDB" id="A0AAE2UQK5"/>
<dbReference type="GO" id="GO:0003677">
    <property type="term" value="F:DNA binding"/>
    <property type="evidence" value="ECO:0007669"/>
    <property type="project" value="UniProtKB-KW"/>
</dbReference>
<dbReference type="Gene3D" id="1.10.260.40">
    <property type="entry name" value="lambda repressor-like DNA-binding domains"/>
    <property type="match status" value="1"/>
</dbReference>
<reference evidence="5" key="1">
    <citation type="submission" date="2020-11" db="EMBL/GenBank/DDBJ databases">
        <title>Agrobacterium vitis strain K377 genome.</title>
        <authorList>
            <person name="Xi H."/>
        </authorList>
    </citation>
    <scope>NUCLEOTIDE SEQUENCE</scope>
    <source>
        <strain evidence="5">K377</strain>
    </source>
</reference>
<keyword evidence="3" id="KW-0804">Transcription</keyword>
<organism evidence="5 6">
    <name type="scientific">Agrobacterium vitis</name>
    <name type="common">Rhizobium vitis</name>
    <dbReference type="NCBI Taxonomy" id="373"/>
    <lineage>
        <taxon>Bacteria</taxon>
        <taxon>Pseudomonadati</taxon>
        <taxon>Pseudomonadota</taxon>
        <taxon>Alphaproteobacteria</taxon>
        <taxon>Hyphomicrobiales</taxon>
        <taxon>Rhizobiaceae</taxon>
        <taxon>Rhizobium/Agrobacterium group</taxon>
        <taxon>Agrobacterium</taxon>
    </lineage>
</organism>
<name>A0AAE2UQK5_AGRVI</name>
<dbReference type="SUPFAM" id="SSF47413">
    <property type="entry name" value="lambda repressor-like DNA-binding domains"/>
    <property type="match status" value="1"/>
</dbReference>
<dbReference type="Proteomes" id="UP000655037">
    <property type="component" value="Unassembled WGS sequence"/>
</dbReference>
<dbReference type="CDD" id="cd06529">
    <property type="entry name" value="S24_LexA-like"/>
    <property type="match status" value="1"/>
</dbReference>
<dbReference type="Pfam" id="PF00717">
    <property type="entry name" value="Peptidase_S24"/>
    <property type="match status" value="1"/>
</dbReference>
<comment type="caution">
    <text evidence="5">The sequence shown here is derived from an EMBL/GenBank/DDBJ whole genome shotgun (WGS) entry which is preliminary data.</text>
</comment>
<evidence type="ECO:0000256" key="2">
    <source>
        <dbReference type="ARBA" id="ARBA00023125"/>
    </source>
</evidence>
<dbReference type="InterPro" id="IPR039418">
    <property type="entry name" value="LexA-like"/>
</dbReference>
<feature type="domain" description="Peptidase S24/S26A/S26B/S26C" evidence="4">
    <location>
        <begin position="161"/>
        <end position="247"/>
    </location>
</feature>
<evidence type="ECO:0000313" key="6">
    <source>
        <dbReference type="Proteomes" id="UP000655037"/>
    </source>
</evidence>